<dbReference type="HOGENOM" id="CLU_1670569_0_0_1"/>
<dbReference type="VEuPathDB" id="FungiDB:TSTA_100630"/>
<evidence type="ECO:0000256" key="10">
    <source>
        <dbReference type="ARBA" id="ARBA00023136"/>
    </source>
</evidence>
<keyword evidence="8" id="KW-0256">Endoplasmic reticulum</keyword>
<dbReference type="Proteomes" id="UP000001745">
    <property type="component" value="Unassembled WGS sequence"/>
</dbReference>
<evidence type="ECO:0000256" key="9">
    <source>
        <dbReference type="ARBA" id="ARBA00022989"/>
    </source>
</evidence>
<evidence type="ECO:0000313" key="12">
    <source>
        <dbReference type="EMBL" id="EED13819.1"/>
    </source>
</evidence>
<dbReference type="EMBL" id="EQ962658">
    <property type="protein sequence ID" value="EED13819.1"/>
    <property type="molecule type" value="Genomic_DNA"/>
</dbReference>
<evidence type="ECO:0000256" key="3">
    <source>
        <dbReference type="ARBA" id="ARBA00012611"/>
    </source>
</evidence>
<evidence type="ECO:0000256" key="7">
    <source>
        <dbReference type="ARBA" id="ARBA00022692"/>
    </source>
</evidence>
<evidence type="ECO:0000256" key="11">
    <source>
        <dbReference type="ARBA" id="ARBA00024899"/>
    </source>
</evidence>
<dbReference type="GeneID" id="8097947"/>
<dbReference type="AlphaFoldDB" id="B8MMR3"/>
<dbReference type="InterPro" id="IPR026051">
    <property type="entry name" value="ALG1-like"/>
</dbReference>
<dbReference type="PhylomeDB" id="B8MMR3"/>
<comment type="function">
    <text evidence="11">Participates in the formation of the lipid-linked precursor oligosaccharide for N-glycosylation. Involved in assembling the dolichol-pyrophosphate-GlcNAc(2)-Man(5) intermediate on the cytoplasmic surface of the ER.</text>
</comment>
<dbReference type="Gene3D" id="3.40.50.2000">
    <property type="entry name" value="Glycogen Phosphorylase B"/>
    <property type="match status" value="1"/>
</dbReference>
<evidence type="ECO:0000256" key="8">
    <source>
        <dbReference type="ARBA" id="ARBA00022824"/>
    </source>
</evidence>
<keyword evidence="10" id="KW-0472">Membrane</keyword>
<keyword evidence="13" id="KW-1185">Reference proteome</keyword>
<reference evidence="13" key="1">
    <citation type="journal article" date="2015" name="Genome Announc.">
        <title>Genome sequence of the AIDS-associated pathogen Penicillium marneffei (ATCC18224) and its near taxonomic relative Talaromyces stipitatus (ATCC10500).</title>
        <authorList>
            <person name="Nierman W.C."/>
            <person name="Fedorova-Abrams N.D."/>
            <person name="Andrianopoulos A."/>
        </authorList>
    </citation>
    <scope>NUCLEOTIDE SEQUENCE [LARGE SCALE GENOMIC DNA]</scope>
    <source>
        <strain evidence="13">ATCC 10500 / CBS 375.48 / QM 6759 / NRRL 1006</strain>
    </source>
</reference>
<dbReference type="InParanoid" id="B8MMR3"/>
<dbReference type="eggNOG" id="KOG2941">
    <property type="taxonomic scope" value="Eukaryota"/>
</dbReference>
<comment type="pathway">
    <text evidence="2">Protein modification; protein glycosylation.</text>
</comment>
<evidence type="ECO:0000256" key="4">
    <source>
        <dbReference type="ARBA" id="ARBA00015841"/>
    </source>
</evidence>
<dbReference type="OrthoDB" id="614844at2759"/>
<sequence>MSNCAFRLTNATARTLQEGFRITNAPILTLQDRPASHFKTILDEEERTHWQVDIKTGWLSTLDYAKLLGRASLGVSLHTSSSGVYLPMKVVDMFHAGLPVVGWNRFEAWPELVTEGVNGRGFGSPEELASHFTDLFGHASKLGNLRRGAQKESLRRWD</sequence>
<keyword evidence="6 12" id="KW-0808">Transferase</keyword>
<evidence type="ECO:0000256" key="1">
    <source>
        <dbReference type="ARBA" id="ARBA00004389"/>
    </source>
</evidence>
<keyword evidence="7" id="KW-0812">Transmembrane</keyword>
<accession>B8MMR3</accession>
<keyword evidence="9" id="KW-1133">Transmembrane helix</keyword>
<organism evidence="12 13">
    <name type="scientific">Talaromyces stipitatus (strain ATCC 10500 / CBS 375.48 / QM 6759 / NRRL 1006)</name>
    <name type="common">Penicillium stipitatum</name>
    <dbReference type="NCBI Taxonomy" id="441959"/>
    <lineage>
        <taxon>Eukaryota</taxon>
        <taxon>Fungi</taxon>
        <taxon>Dikarya</taxon>
        <taxon>Ascomycota</taxon>
        <taxon>Pezizomycotina</taxon>
        <taxon>Eurotiomycetes</taxon>
        <taxon>Eurotiomycetidae</taxon>
        <taxon>Eurotiales</taxon>
        <taxon>Trichocomaceae</taxon>
        <taxon>Talaromyces</taxon>
        <taxon>Talaromyces sect. Talaromyces</taxon>
    </lineage>
</organism>
<comment type="subcellular location">
    <subcellularLocation>
        <location evidence="1">Endoplasmic reticulum membrane</location>
        <topology evidence="1">Single-pass membrane protein</topology>
    </subcellularLocation>
</comment>
<dbReference type="STRING" id="441959.B8MMR3"/>
<keyword evidence="5 12" id="KW-0328">Glycosyltransferase</keyword>
<evidence type="ECO:0000256" key="2">
    <source>
        <dbReference type="ARBA" id="ARBA00004922"/>
    </source>
</evidence>
<evidence type="ECO:0000256" key="6">
    <source>
        <dbReference type="ARBA" id="ARBA00022679"/>
    </source>
</evidence>
<dbReference type="GO" id="GO:0005789">
    <property type="term" value="C:endoplasmic reticulum membrane"/>
    <property type="evidence" value="ECO:0007669"/>
    <property type="project" value="UniProtKB-SubCell"/>
</dbReference>
<gene>
    <name evidence="12" type="ORF">TSTA_100630</name>
</gene>
<evidence type="ECO:0000313" key="13">
    <source>
        <dbReference type="Proteomes" id="UP000001745"/>
    </source>
</evidence>
<dbReference type="RefSeq" id="XP_002486057.1">
    <property type="nucleotide sequence ID" value="XM_002486012.1"/>
</dbReference>
<name>B8MMR3_TALSN</name>
<proteinExistence type="predicted"/>
<dbReference type="PANTHER" id="PTHR13036">
    <property type="entry name" value="BETA1,4 MANNOSYLTRANSFERASE"/>
    <property type="match status" value="1"/>
</dbReference>
<protein>
    <recommendedName>
        <fullName evidence="4">Chitobiosyldiphosphodolichol beta-mannosyltransferase</fullName>
        <ecNumber evidence="3">2.4.1.142</ecNumber>
    </recommendedName>
</protein>
<dbReference type="SUPFAM" id="SSF53756">
    <property type="entry name" value="UDP-Glycosyltransferase/glycogen phosphorylase"/>
    <property type="match status" value="1"/>
</dbReference>
<dbReference type="EC" id="2.4.1.142" evidence="3"/>
<evidence type="ECO:0000256" key="5">
    <source>
        <dbReference type="ARBA" id="ARBA00022676"/>
    </source>
</evidence>
<dbReference type="GO" id="GO:0004578">
    <property type="term" value="F:chitobiosyldiphosphodolichol beta-mannosyltransferase activity"/>
    <property type="evidence" value="ECO:0007669"/>
    <property type="project" value="UniProtKB-EC"/>
</dbReference>
<dbReference type="PANTHER" id="PTHR13036:SF0">
    <property type="entry name" value="CHITOBIOSYLDIPHOSPHODOLICHOL BETA-MANNOSYLTRANSFERASE"/>
    <property type="match status" value="1"/>
</dbReference>